<keyword evidence="6 12" id="KW-0698">rRNA processing</keyword>
<feature type="domain" description="Ribosomal RNA small subunit methyltransferase E PUA-like" evidence="14">
    <location>
        <begin position="20"/>
        <end position="66"/>
    </location>
</feature>
<dbReference type="InterPro" id="IPR029026">
    <property type="entry name" value="tRNA_m1G_MTases_N"/>
</dbReference>
<evidence type="ECO:0000256" key="8">
    <source>
        <dbReference type="ARBA" id="ARBA00022679"/>
    </source>
</evidence>
<dbReference type="SUPFAM" id="SSF75217">
    <property type="entry name" value="alpha/beta knot"/>
    <property type="match status" value="1"/>
</dbReference>
<gene>
    <name evidence="15" type="ORF">E1B00_06150</name>
</gene>
<evidence type="ECO:0000256" key="7">
    <source>
        <dbReference type="ARBA" id="ARBA00022603"/>
    </source>
</evidence>
<evidence type="ECO:0000259" key="13">
    <source>
        <dbReference type="Pfam" id="PF04452"/>
    </source>
</evidence>
<evidence type="ECO:0000256" key="9">
    <source>
        <dbReference type="ARBA" id="ARBA00022691"/>
    </source>
</evidence>
<evidence type="ECO:0000256" key="5">
    <source>
        <dbReference type="ARBA" id="ARBA00022490"/>
    </source>
</evidence>
<keyword evidence="9 12" id="KW-0949">S-adenosyl-L-methionine</keyword>
<dbReference type="RefSeq" id="WP_139446670.1">
    <property type="nucleotide sequence ID" value="NZ_SMDR01000001.1"/>
</dbReference>
<evidence type="ECO:0000256" key="4">
    <source>
        <dbReference type="ARBA" id="ARBA00013673"/>
    </source>
</evidence>
<evidence type="ECO:0000256" key="6">
    <source>
        <dbReference type="ARBA" id="ARBA00022552"/>
    </source>
</evidence>
<protein>
    <recommendedName>
        <fullName evidence="4 12">Ribosomal RNA small subunit methyltransferase E</fullName>
        <ecNumber evidence="3 12">2.1.1.193</ecNumber>
    </recommendedName>
</protein>
<dbReference type="Proteomes" id="UP000305760">
    <property type="component" value="Unassembled WGS sequence"/>
</dbReference>
<dbReference type="AlphaFoldDB" id="A0A5C4RWB7"/>
<dbReference type="OrthoDB" id="9815641at2"/>
<dbReference type="PIRSF" id="PIRSF015601">
    <property type="entry name" value="MTase_slr0722"/>
    <property type="match status" value="1"/>
</dbReference>
<dbReference type="CDD" id="cd18084">
    <property type="entry name" value="RsmE-like"/>
    <property type="match status" value="1"/>
</dbReference>
<evidence type="ECO:0000313" key="16">
    <source>
        <dbReference type="Proteomes" id="UP000305760"/>
    </source>
</evidence>
<dbReference type="GO" id="GO:0070475">
    <property type="term" value="P:rRNA base methylation"/>
    <property type="evidence" value="ECO:0007669"/>
    <property type="project" value="TreeGrafter"/>
</dbReference>
<comment type="similarity">
    <text evidence="2 12">Belongs to the RNA methyltransferase RsmE family.</text>
</comment>
<keyword evidence="5 12" id="KW-0963">Cytoplasm</keyword>
<dbReference type="GO" id="GO:0070042">
    <property type="term" value="F:rRNA (uridine-N3-)-methyltransferase activity"/>
    <property type="evidence" value="ECO:0007669"/>
    <property type="project" value="TreeGrafter"/>
</dbReference>
<dbReference type="PANTHER" id="PTHR30027">
    <property type="entry name" value="RIBOSOMAL RNA SMALL SUBUNIT METHYLTRANSFERASE E"/>
    <property type="match status" value="1"/>
</dbReference>
<dbReference type="NCBIfam" id="NF008692">
    <property type="entry name" value="PRK11713.1-5"/>
    <property type="match status" value="1"/>
</dbReference>
<comment type="function">
    <text evidence="10 12">Specifically methylates the N3 position of the uracil ring of uridine 1498 (m3U1498) in 16S rRNA. Acts on the fully assembled 30S ribosomal subunit.</text>
</comment>
<evidence type="ECO:0000256" key="10">
    <source>
        <dbReference type="ARBA" id="ARBA00025699"/>
    </source>
</evidence>
<dbReference type="Pfam" id="PF20260">
    <property type="entry name" value="PUA_4"/>
    <property type="match status" value="1"/>
</dbReference>
<dbReference type="EC" id="2.1.1.193" evidence="3 12"/>
<feature type="domain" description="Ribosomal RNA small subunit methyltransferase E methyltransferase" evidence="13">
    <location>
        <begin position="75"/>
        <end position="237"/>
    </location>
</feature>
<keyword evidence="7 12" id="KW-0489">Methyltransferase</keyword>
<dbReference type="SUPFAM" id="SSF88697">
    <property type="entry name" value="PUA domain-like"/>
    <property type="match status" value="1"/>
</dbReference>
<evidence type="ECO:0000256" key="11">
    <source>
        <dbReference type="ARBA" id="ARBA00047944"/>
    </source>
</evidence>
<evidence type="ECO:0000313" key="15">
    <source>
        <dbReference type="EMBL" id="TNJ35334.1"/>
    </source>
</evidence>
<dbReference type="InterPro" id="IPR015947">
    <property type="entry name" value="PUA-like_sf"/>
</dbReference>
<organism evidence="15 16">
    <name type="scientific">Arenimonas terrae</name>
    <dbReference type="NCBI Taxonomy" id="2546226"/>
    <lineage>
        <taxon>Bacteria</taxon>
        <taxon>Pseudomonadati</taxon>
        <taxon>Pseudomonadota</taxon>
        <taxon>Gammaproteobacteria</taxon>
        <taxon>Lysobacterales</taxon>
        <taxon>Lysobacteraceae</taxon>
        <taxon>Arenimonas</taxon>
    </lineage>
</organism>
<evidence type="ECO:0000256" key="2">
    <source>
        <dbReference type="ARBA" id="ARBA00005528"/>
    </source>
</evidence>
<evidence type="ECO:0000256" key="3">
    <source>
        <dbReference type="ARBA" id="ARBA00012328"/>
    </source>
</evidence>
<dbReference type="Gene3D" id="2.40.240.20">
    <property type="entry name" value="Hypothetical PUA domain-like, domain 1"/>
    <property type="match status" value="1"/>
</dbReference>
<comment type="subcellular location">
    <subcellularLocation>
        <location evidence="1 12">Cytoplasm</location>
    </subcellularLocation>
</comment>
<dbReference type="InterPro" id="IPR029028">
    <property type="entry name" value="Alpha/beta_knot_MTases"/>
</dbReference>
<dbReference type="PANTHER" id="PTHR30027:SF3">
    <property type="entry name" value="16S RRNA (URACIL(1498)-N(3))-METHYLTRANSFERASE"/>
    <property type="match status" value="1"/>
</dbReference>
<dbReference type="GO" id="GO:0005737">
    <property type="term" value="C:cytoplasm"/>
    <property type="evidence" value="ECO:0007669"/>
    <property type="project" value="UniProtKB-SubCell"/>
</dbReference>
<evidence type="ECO:0000259" key="14">
    <source>
        <dbReference type="Pfam" id="PF20260"/>
    </source>
</evidence>
<comment type="caution">
    <text evidence="15">The sequence shown here is derived from an EMBL/GenBank/DDBJ whole genome shotgun (WGS) entry which is preliminary data.</text>
</comment>
<accession>A0A5C4RWB7</accession>
<name>A0A5C4RWB7_9GAMM</name>
<evidence type="ECO:0000256" key="1">
    <source>
        <dbReference type="ARBA" id="ARBA00004496"/>
    </source>
</evidence>
<sequence>MRTIRCFVDQPLAIGQVLTLPEDASAHLLRVLRLAPGDEVVLFNGDGADYGARLLSAAKRGAEAEVHSRHDAGRESPLRITLAQGIARGEKMDLVLQKATELGVAAIAPIVTERTEVKLDAERAGKRLAHWRGVLAAACGQSGRARLPALSEPVALATYAAGESADLKLVLDPQGSLALSALPLQSGQSVALVVGPEGGLSERDLATLRAAGFQGLKLGPRILRTETAGLTAIAALQTLHGDLG</sequence>
<reference evidence="15 16" key="1">
    <citation type="submission" date="2019-03" db="EMBL/GenBank/DDBJ databases">
        <title>Arenimonas daejeonensis sp. nov., isolated from compost.</title>
        <authorList>
            <person name="Jeon C.O."/>
        </authorList>
    </citation>
    <scope>NUCLEOTIDE SEQUENCE [LARGE SCALE GENOMIC DNA]</scope>
    <source>
        <strain evidence="15 16">R29</strain>
    </source>
</reference>
<evidence type="ECO:0000256" key="12">
    <source>
        <dbReference type="PIRNR" id="PIRNR015601"/>
    </source>
</evidence>
<dbReference type="Gene3D" id="3.40.1280.10">
    <property type="match status" value="1"/>
</dbReference>
<proteinExistence type="inferred from homology"/>
<dbReference type="InterPro" id="IPR046886">
    <property type="entry name" value="RsmE_MTase_dom"/>
</dbReference>
<dbReference type="NCBIfam" id="TIGR00046">
    <property type="entry name" value="RsmE family RNA methyltransferase"/>
    <property type="match status" value="1"/>
</dbReference>
<dbReference type="EMBL" id="SMDR01000001">
    <property type="protein sequence ID" value="TNJ35334.1"/>
    <property type="molecule type" value="Genomic_DNA"/>
</dbReference>
<keyword evidence="16" id="KW-1185">Reference proteome</keyword>
<dbReference type="InterPro" id="IPR046887">
    <property type="entry name" value="RsmE_PUA-like"/>
</dbReference>
<comment type="catalytic activity">
    <reaction evidence="11 12">
        <text>uridine(1498) in 16S rRNA + S-adenosyl-L-methionine = N(3)-methyluridine(1498) in 16S rRNA + S-adenosyl-L-homocysteine + H(+)</text>
        <dbReference type="Rhea" id="RHEA:42920"/>
        <dbReference type="Rhea" id="RHEA-COMP:10283"/>
        <dbReference type="Rhea" id="RHEA-COMP:10284"/>
        <dbReference type="ChEBI" id="CHEBI:15378"/>
        <dbReference type="ChEBI" id="CHEBI:57856"/>
        <dbReference type="ChEBI" id="CHEBI:59789"/>
        <dbReference type="ChEBI" id="CHEBI:65315"/>
        <dbReference type="ChEBI" id="CHEBI:74502"/>
        <dbReference type="EC" id="2.1.1.193"/>
    </reaction>
</comment>
<keyword evidence="8 12" id="KW-0808">Transferase</keyword>
<dbReference type="Pfam" id="PF04452">
    <property type="entry name" value="Methyltrans_RNA"/>
    <property type="match status" value="1"/>
</dbReference>
<dbReference type="InterPro" id="IPR006700">
    <property type="entry name" value="RsmE"/>
</dbReference>